<dbReference type="Gene3D" id="3.90.226.10">
    <property type="entry name" value="2-enoyl-CoA Hydratase, Chain A, domain 1"/>
    <property type="match status" value="1"/>
</dbReference>
<comment type="caution">
    <text evidence="4">The sequence shown here is derived from an EMBL/GenBank/DDBJ whole genome shotgun (WGS) entry which is preliminary data.</text>
</comment>
<proteinExistence type="inferred from homology"/>
<dbReference type="GO" id="GO:0006635">
    <property type="term" value="P:fatty acid beta-oxidation"/>
    <property type="evidence" value="ECO:0007669"/>
    <property type="project" value="TreeGrafter"/>
</dbReference>
<sequence length="259" mass="28045">MNYKNIKIETNNQLAFIIINRPEVRNALNMETVDEIQSALHELELNETIQCVVFTGEGEKSFAAGADISQLKDRTGLETLVNRGMQQVYDYIESYPKPTIAMVNGYALGGGCELAMSCDIRIASTNAKLGLPELNLSIIPGAGGTQRLARLVGKGKALEMILTGKIVSGEEAKMSGLITEIVPPKELLAKTEEVAGKIISKGPLAVRLAKLSINAGLETDIKTGLVIEKLAQALLMSTEDKKEGTQAFLEKRKPKFQGK</sequence>
<keyword evidence="2" id="KW-0456">Lyase</keyword>
<dbReference type="AlphaFoldDB" id="A0A2V2ZLP5"/>
<evidence type="ECO:0000256" key="2">
    <source>
        <dbReference type="ARBA" id="ARBA00023239"/>
    </source>
</evidence>
<dbReference type="FunFam" id="3.90.226.10:FF:000009">
    <property type="entry name" value="Carnitinyl-CoA dehydratase"/>
    <property type="match status" value="1"/>
</dbReference>
<protein>
    <submittedName>
        <fullName evidence="4">Short chain enoyl-CoA hydratase</fullName>
    </submittedName>
</protein>
<dbReference type="InterPro" id="IPR001753">
    <property type="entry name" value="Enoyl-CoA_hydra/iso"/>
</dbReference>
<reference evidence="4 5" key="1">
    <citation type="submission" date="2018-05" db="EMBL/GenBank/DDBJ databases">
        <title>Freshwater and sediment microbial communities from various areas in North America, analyzing microbe dynamics in response to fracking.</title>
        <authorList>
            <person name="Lamendella R."/>
        </authorList>
    </citation>
    <scope>NUCLEOTIDE SEQUENCE [LARGE SCALE GENOMIC DNA]</scope>
    <source>
        <strain evidence="4 5">15_TX</strain>
    </source>
</reference>
<organism evidence="4 5">
    <name type="scientific">Cytobacillus oceanisediminis</name>
    <dbReference type="NCBI Taxonomy" id="665099"/>
    <lineage>
        <taxon>Bacteria</taxon>
        <taxon>Bacillati</taxon>
        <taxon>Bacillota</taxon>
        <taxon>Bacilli</taxon>
        <taxon>Bacillales</taxon>
        <taxon>Bacillaceae</taxon>
        <taxon>Cytobacillus</taxon>
    </lineage>
</organism>
<dbReference type="InterPro" id="IPR018376">
    <property type="entry name" value="Enoyl-CoA_hyd/isom_CS"/>
</dbReference>
<dbReference type="PANTHER" id="PTHR11941:SF54">
    <property type="entry name" value="ENOYL-COA HYDRATASE, MITOCHONDRIAL"/>
    <property type="match status" value="1"/>
</dbReference>
<gene>
    <name evidence="4" type="ORF">DFO73_11476</name>
</gene>
<dbReference type="FunFam" id="1.10.12.10:FF:000001">
    <property type="entry name" value="Probable enoyl-CoA hydratase, mitochondrial"/>
    <property type="match status" value="1"/>
</dbReference>
<comment type="similarity">
    <text evidence="1 3">Belongs to the enoyl-CoA hydratase/isomerase family.</text>
</comment>
<dbReference type="SUPFAM" id="SSF52096">
    <property type="entry name" value="ClpP/crotonase"/>
    <property type="match status" value="1"/>
</dbReference>
<name>A0A2V2ZLP5_9BACI</name>
<dbReference type="EMBL" id="QGTW01000014">
    <property type="protein sequence ID" value="PWW20783.1"/>
    <property type="molecule type" value="Genomic_DNA"/>
</dbReference>
<evidence type="ECO:0000256" key="1">
    <source>
        <dbReference type="ARBA" id="ARBA00005254"/>
    </source>
</evidence>
<dbReference type="InterPro" id="IPR014748">
    <property type="entry name" value="Enoyl-CoA_hydra_C"/>
</dbReference>
<evidence type="ECO:0000256" key="3">
    <source>
        <dbReference type="RuleBase" id="RU003707"/>
    </source>
</evidence>
<dbReference type="PROSITE" id="PS00166">
    <property type="entry name" value="ENOYL_COA_HYDRATASE"/>
    <property type="match status" value="1"/>
</dbReference>
<dbReference type="OrthoDB" id="9775794at2"/>
<dbReference type="InterPro" id="IPR029045">
    <property type="entry name" value="ClpP/crotonase-like_dom_sf"/>
</dbReference>
<evidence type="ECO:0000313" key="4">
    <source>
        <dbReference type="EMBL" id="PWW20783.1"/>
    </source>
</evidence>
<dbReference type="CDD" id="cd06558">
    <property type="entry name" value="crotonase-like"/>
    <property type="match status" value="1"/>
</dbReference>
<accession>A0A2V2ZLP5</accession>
<dbReference type="PANTHER" id="PTHR11941">
    <property type="entry name" value="ENOYL-COA HYDRATASE-RELATED"/>
    <property type="match status" value="1"/>
</dbReference>
<dbReference type="Gene3D" id="1.10.12.10">
    <property type="entry name" value="Lyase 2-enoyl-coa Hydratase, Chain A, domain 2"/>
    <property type="match status" value="1"/>
</dbReference>
<dbReference type="RefSeq" id="WP_110066842.1">
    <property type="nucleotide sequence ID" value="NZ_QGTW01000014.1"/>
</dbReference>
<dbReference type="Proteomes" id="UP000247150">
    <property type="component" value="Unassembled WGS sequence"/>
</dbReference>
<evidence type="ECO:0000313" key="5">
    <source>
        <dbReference type="Proteomes" id="UP000247150"/>
    </source>
</evidence>
<dbReference type="GO" id="GO:0016836">
    <property type="term" value="F:hydro-lyase activity"/>
    <property type="evidence" value="ECO:0007669"/>
    <property type="project" value="UniProtKB-ARBA"/>
</dbReference>
<dbReference type="Pfam" id="PF00378">
    <property type="entry name" value="ECH_1"/>
    <property type="match status" value="1"/>
</dbReference>